<dbReference type="OrthoDB" id="1027344at2"/>
<dbReference type="AlphaFoldDB" id="A0A2S0RBZ1"/>
<evidence type="ECO:0000256" key="1">
    <source>
        <dbReference type="SAM" id="Phobius"/>
    </source>
</evidence>
<accession>A0A2S0RBZ1</accession>
<organism evidence="2 3">
    <name type="scientific">Flavobacterium magnum</name>
    <dbReference type="NCBI Taxonomy" id="2162713"/>
    <lineage>
        <taxon>Bacteria</taxon>
        <taxon>Pseudomonadati</taxon>
        <taxon>Bacteroidota</taxon>
        <taxon>Flavobacteriia</taxon>
        <taxon>Flavobacteriales</taxon>
        <taxon>Flavobacteriaceae</taxon>
        <taxon>Flavobacterium</taxon>
    </lineage>
</organism>
<keyword evidence="1" id="KW-1133">Transmembrane helix</keyword>
<feature type="transmembrane region" description="Helical" evidence="1">
    <location>
        <begin position="47"/>
        <end position="65"/>
    </location>
</feature>
<name>A0A2S0RBZ1_9FLAO</name>
<protein>
    <recommendedName>
        <fullName evidence="4">DUF4157 domain-containing protein</fullName>
    </recommendedName>
</protein>
<sequence length="108" mass="13139">MFIVTSQYLIPRGYASIAIFPFIIIGRSGQRQNKVLINHERIHIRQQMELLVVGFFIWYGFEYLIRLCRFRNHQEAYKKISFEAEAYANEHHPGFLQHRNFWNFIKYL</sequence>
<reference evidence="2 3" key="1">
    <citation type="submission" date="2018-04" db="EMBL/GenBank/DDBJ databases">
        <title>Genome sequencing of Flavobacterium sp. HYN0048.</title>
        <authorList>
            <person name="Yi H."/>
            <person name="Baek C."/>
        </authorList>
    </citation>
    <scope>NUCLEOTIDE SEQUENCE [LARGE SCALE GENOMIC DNA]</scope>
    <source>
        <strain evidence="2 3">HYN0048</strain>
    </source>
</reference>
<dbReference type="KEGG" id="fmg:HYN48_00775"/>
<evidence type="ECO:0008006" key="4">
    <source>
        <dbReference type="Google" id="ProtNLM"/>
    </source>
</evidence>
<keyword evidence="3" id="KW-1185">Reference proteome</keyword>
<dbReference type="Proteomes" id="UP000244193">
    <property type="component" value="Chromosome"/>
</dbReference>
<keyword evidence="1" id="KW-0472">Membrane</keyword>
<evidence type="ECO:0000313" key="3">
    <source>
        <dbReference type="Proteomes" id="UP000244193"/>
    </source>
</evidence>
<keyword evidence="1" id="KW-0812">Transmembrane</keyword>
<proteinExistence type="predicted"/>
<feature type="transmembrane region" description="Helical" evidence="1">
    <location>
        <begin position="6"/>
        <end position="26"/>
    </location>
</feature>
<evidence type="ECO:0000313" key="2">
    <source>
        <dbReference type="EMBL" id="AWA28738.1"/>
    </source>
</evidence>
<gene>
    <name evidence="2" type="ORF">HYN48_00775</name>
</gene>
<dbReference type="EMBL" id="CP028811">
    <property type="protein sequence ID" value="AWA28738.1"/>
    <property type="molecule type" value="Genomic_DNA"/>
</dbReference>